<reference evidence="3" key="1">
    <citation type="submission" date="2009-10" db="EMBL/GenBank/DDBJ databases">
        <authorList>
            <person name="Weinstock G."/>
            <person name="Sodergren E."/>
            <person name="Clifton S."/>
            <person name="Fulton L."/>
            <person name="Fulton B."/>
            <person name="Courtney L."/>
            <person name="Fronick C."/>
            <person name="Harrison M."/>
            <person name="Strong C."/>
            <person name="Farmer C."/>
            <person name="Delahaunty K."/>
            <person name="Markovic C."/>
            <person name="Hall O."/>
            <person name="Minx P."/>
            <person name="Tomlinson C."/>
            <person name="Mitreva M."/>
            <person name="Nelson J."/>
            <person name="Hou S."/>
            <person name="Wollam A."/>
            <person name="Pepin K.H."/>
            <person name="Johnson M."/>
            <person name="Bhonagiri V."/>
            <person name="Nash W.E."/>
            <person name="Warren W."/>
            <person name="Chinwalla A."/>
            <person name="Mardis E.R."/>
            <person name="Wilson R.K."/>
        </authorList>
    </citation>
    <scope>NUCLEOTIDE SEQUENCE [LARGE SCALE GENOMIC DNA]</scope>
    <source>
        <strain evidence="3">ATCC 700122</strain>
    </source>
</reference>
<dbReference type="Pfam" id="PF01266">
    <property type="entry name" value="DAO"/>
    <property type="match status" value="1"/>
</dbReference>
<evidence type="ECO:0000313" key="3">
    <source>
        <dbReference type="EMBL" id="EEZ62004.1"/>
    </source>
</evidence>
<dbReference type="InterPro" id="IPR036188">
    <property type="entry name" value="FAD/NAD-bd_sf"/>
</dbReference>
<dbReference type="InterPro" id="IPR041854">
    <property type="entry name" value="BFD-like_2Fe2S-bd_dom_sf"/>
</dbReference>
<dbReference type="Proteomes" id="UP000006001">
    <property type="component" value="Unassembled WGS sequence"/>
</dbReference>
<accession>D0WE66</accession>
<evidence type="ECO:0000259" key="1">
    <source>
        <dbReference type="Pfam" id="PF01266"/>
    </source>
</evidence>
<organism evidence="3 4">
    <name type="scientific">Slackia exigua (strain ATCC 700122 / DSM 15923 / CIP 105133 / JCM 11022 / KCTC 5966 / S-7)</name>
    <dbReference type="NCBI Taxonomy" id="649764"/>
    <lineage>
        <taxon>Bacteria</taxon>
        <taxon>Bacillati</taxon>
        <taxon>Actinomycetota</taxon>
        <taxon>Coriobacteriia</taxon>
        <taxon>Eggerthellales</taxon>
        <taxon>Eggerthellaceae</taxon>
        <taxon>Slackia</taxon>
    </lineage>
</organism>
<sequence length="502" mass="53003">MRDVCIIGAGIAGCACARYLAFYDMDVVVVDEAYDVSCGTTRANSGIVHAGYDPAPGTAKARYNVEGSCMYPELADELGFEFERCGSLVVAFSDEEIPTLEGLLERGVVNGVEGLEILDADALHVKEPNLAPEAVAALWVPTGGIADPYGACLAFAENAADNGVAFSFLTHVEGVERAGDAWRVHAVRTDAGDASVAEAIDIEARFVVNAAGLHAAELNNMVSAHAFAITPRVGEYLLLDSVWGDAFHSTVFQVPTAAGKGVLVSPTTGGNIIVGPNAVPRDDADAAYTTPEGLDYVAAHARKTWKDLPARDAITNFAGLRASCVEDPDFHIGEPDDAPGFFNILGFDSPGLTAAPAVGKDIADAIATRMAAPRREGHDPHRAAPVDFSRLDDESRARLVAEDPAWGRIVCRCECVSEAEIAACVHSPVPARTTDAVKWRTRAGMGRCQGGFCLPLVADIIARETGCDITEIRKGRPGSEHSFGHRGCFDDLPTVVLEGGRA</sequence>
<dbReference type="InterPro" id="IPR052745">
    <property type="entry name" value="G3P_Oxidase/Oxidoreductase"/>
</dbReference>
<dbReference type="RefSeq" id="WP_006361339.1">
    <property type="nucleotide sequence ID" value="NZ_GG700630.1"/>
</dbReference>
<dbReference type="eggNOG" id="COG0579">
    <property type="taxonomic scope" value="Bacteria"/>
</dbReference>
<comment type="caution">
    <text evidence="3">The sequence shown here is derived from an EMBL/GenBank/DDBJ whole genome shotgun (WGS) entry which is preliminary data.</text>
</comment>
<evidence type="ECO:0000313" key="4">
    <source>
        <dbReference type="Proteomes" id="UP000006001"/>
    </source>
</evidence>
<dbReference type="Gene3D" id="3.30.9.10">
    <property type="entry name" value="D-Amino Acid Oxidase, subunit A, domain 2"/>
    <property type="match status" value="1"/>
</dbReference>
<dbReference type="PANTHER" id="PTHR42720:SF1">
    <property type="entry name" value="GLYCEROL 3-PHOSPHATE OXIDASE"/>
    <property type="match status" value="1"/>
</dbReference>
<dbReference type="Gene3D" id="3.50.50.60">
    <property type="entry name" value="FAD/NAD(P)-binding domain"/>
    <property type="match status" value="1"/>
</dbReference>
<keyword evidence="4" id="KW-1185">Reference proteome</keyword>
<protein>
    <submittedName>
        <fullName evidence="3">FAD dependent oxidoreductase</fullName>
    </submittedName>
</protein>
<dbReference type="EMBL" id="ACUX02000004">
    <property type="protein sequence ID" value="EEZ62004.1"/>
    <property type="molecule type" value="Genomic_DNA"/>
</dbReference>
<dbReference type="PANTHER" id="PTHR42720">
    <property type="entry name" value="GLYCEROL-3-PHOSPHATE DEHYDROGENASE"/>
    <property type="match status" value="1"/>
</dbReference>
<proteinExistence type="predicted"/>
<feature type="domain" description="BFD-like [2Fe-2S]-binding" evidence="2">
    <location>
        <begin position="409"/>
        <end position="462"/>
    </location>
</feature>
<dbReference type="InterPro" id="IPR006076">
    <property type="entry name" value="FAD-dep_OxRdtase"/>
</dbReference>
<dbReference type="SUPFAM" id="SSF54373">
    <property type="entry name" value="FAD-linked reductases, C-terminal domain"/>
    <property type="match status" value="1"/>
</dbReference>
<dbReference type="AlphaFoldDB" id="D0WE66"/>
<dbReference type="STRING" id="649764.HMPREF0762_00091"/>
<dbReference type="HOGENOM" id="CLU_024775_3_1_11"/>
<feature type="domain" description="FAD dependent oxidoreductase" evidence="1">
    <location>
        <begin position="3"/>
        <end position="364"/>
    </location>
</feature>
<dbReference type="PROSITE" id="PS51257">
    <property type="entry name" value="PROKAR_LIPOPROTEIN"/>
    <property type="match status" value="1"/>
</dbReference>
<gene>
    <name evidence="3" type="ORF">HMPREF0762_00091</name>
</gene>
<dbReference type="InterPro" id="IPR007419">
    <property type="entry name" value="BFD-like_2Fe2S-bd_dom"/>
</dbReference>
<dbReference type="Pfam" id="PF04324">
    <property type="entry name" value="Fer2_BFD"/>
    <property type="match status" value="1"/>
</dbReference>
<dbReference type="SUPFAM" id="SSF51905">
    <property type="entry name" value="FAD/NAD(P)-binding domain"/>
    <property type="match status" value="1"/>
</dbReference>
<dbReference type="Gene3D" id="1.10.10.1100">
    <property type="entry name" value="BFD-like [2Fe-2S]-binding domain"/>
    <property type="match status" value="1"/>
</dbReference>
<dbReference type="GeneID" id="85006772"/>
<name>D0WE66_SLAES</name>
<evidence type="ECO:0000259" key="2">
    <source>
        <dbReference type="Pfam" id="PF04324"/>
    </source>
</evidence>
<dbReference type="CDD" id="cd19946">
    <property type="entry name" value="GlpA-like_Fer2_BFD-like"/>
    <property type="match status" value="1"/>
</dbReference>